<accession>A0A5A7NQT1</accession>
<dbReference type="EMBL" id="BKDJ01000008">
    <property type="protein sequence ID" value="GER23294.1"/>
    <property type="molecule type" value="Genomic_DNA"/>
</dbReference>
<reference evidence="3 4" key="1">
    <citation type="submission" date="2019-09" db="EMBL/GenBank/DDBJ databases">
        <title>Arthrobacter zafarii sp. nov., a moderately thermotolerant and halotolerant actinobacterium isolated from Cholistan desert soil of Pakistan.</title>
        <authorList>
            <person name="Amin A."/>
            <person name="Ahmed I."/>
            <person name="Khalid N."/>
            <person name="Schumann P."/>
            <person name="Busse H.J."/>
            <person name="Khan I.U."/>
            <person name="Li S."/>
            <person name="Li W.J."/>
        </authorList>
    </citation>
    <scope>NUCLEOTIDE SEQUENCE [LARGE SCALE GENOMIC DNA]</scope>
    <source>
        <strain evidence="3 4">NCCP-1664</strain>
    </source>
</reference>
<feature type="domain" description="DUF1468" evidence="2">
    <location>
        <begin position="40"/>
        <end position="173"/>
    </location>
</feature>
<keyword evidence="1" id="KW-0812">Transmembrane</keyword>
<keyword evidence="1" id="KW-1133">Transmembrane helix</keyword>
<feature type="transmembrane region" description="Helical" evidence="1">
    <location>
        <begin position="35"/>
        <end position="59"/>
    </location>
</feature>
<dbReference type="InterPro" id="IPR009936">
    <property type="entry name" value="DUF1468"/>
</dbReference>
<evidence type="ECO:0000313" key="3">
    <source>
        <dbReference type="EMBL" id="GER23294.1"/>
    </source>
</evidence>
<gene>
    <name evidence="3" type="ORF">NCCP1664_17900</name>
</gene>
<dbReference type="Proteomes" id="UP000325307">
    <property type="component" value="Unassembled WGS sequence"/>
</dbReference>
<evidence type="ECO:0000313" key="4">
    <source>
        <dbReference type="Proteomes" id="UP000325307"/>
    </source>
</evidence>
<evidence type="ECO:0000259" key="2">
    <source>
        <dbReference type="Pfam" id="PF07331"/>
    </source>
</evidence>
<keyword evidence="1" id="KW-0472">Membrane</keyword>
<organism evidence="3 4">
    <name type="scientific">Zafaria cholistanensis</name>
    <dbReference type="NCBI Taxonomy" id="1682741"/>
    <lineage>
        <taxon>Bacteria</taxon>
        <taxon>Bacillati</taxon>
        <taxon>Actinomycetota</taxon>
        <taxon>Actinomycetes</taxon>
        <taxon>Micrococcales</taxon>
        <taxon>Micrococcaceae</taxon>
        <taxon>Zafaria</taxon>
    </lineage>
</organism>
<dbReference type="AlphaFoldDB" id="A0A5A7NQT1"/>
<proteinExistence type="predicted"/>
<dbReference type="RefSeq" id="WP_172627352.1">
    <property type="nucleotide sequence ID" value="NZ_BKDJ01000008.1"/>
</dbReference>
<feature type="transmembrane region" description="Helical" evidence="1">
    <location>
        <begin position="150"/>
        <end position="176"/>
    </location>
</feature>
<dbReference type="Pfam" id="PF07331">
    <property type="entry name" value="TctB"/>
    <property type="match status" value="1"/>
</dbReference>
<sequence length="178" mass="18423">MGVPTRRSQDTATQSEEVGVVEADVDDEAVTPAGAWSHLVAGGVPLAFGVVMMLGSINLGLGSPTSPQPGLWPFALSVLLIALSIGLLVGRGRFGPCESFGSGTLTVIAGVGSIAAFTILLPLIGFEIPAIVLAAFWLKILGQESWRVVAMVPILCTAAFHLLFVEGLGVAIPHLFSF</sequence>
<evidence type="ECO:0000256" key="1">
    <source>
        <dbReference type="SAM" id="Phobius"/>
    </source>
</evidence>
<comment type="caution">
    <text evidence="3">The sequence shown here is derived from an EMBL/GenBank/DDBJ whole genome shotgun (WGS) entry which is preliminary data.</text>
</comment>
<protein>
    <recommendedName>
        <fullName evidence="2">DUF1468 domain-containing protein</fullName>
    </recommendedName>
</protein>
<name>A0A5A7NQT1_9MICC</name>
<feature type="transmembrane region" description="Helical" evidence="1">
    <location>
        <begin position="71"/>
        <end position="90"/>
    </location>
</feature>
<feature type="transmembrane region" description="Helical" evidence="1">
    <location>
        <begin position="110"/>
        <end position="138"/>
    </location>
</feature>
<keyword evidence="4" id="KW-1185">Reference proteome</keyword>